<keyword evidence="2" id="KW-0560">Oxidoreductase</keyword>
<dbReference type="GeneID" id="105263010"/>
<proteinExistence type="inferred from homology"/>
<dbReference type="PROSITE" id="PS00061">
    <property type="entry name" value="ADH_SHORT"/>
    <property type="match status" value="1"/>
</dbReference>
<keyword evidence="4" id="KW-1185">Reference proteome</keyword>
<reference evidence="5" key="1">
    <citation type="submission" date="2025-08" db="UniProtKB">
        <authorList>
            <consortium name="RefSeq"/>
        </authorList>
    </citation>
    <scope>IDENTIFICATION</scope>
</reference>
<organism evidence="4 5">
    <name type="scientific">Fopius arisanus</name>
    <dbReference type="NCBI Taxonomy" id="64838"/>
    <lineage>
        <taxon>Eukaryota</taxon>
        <taxon>Metazoa</taxon>
        <taxon>Ecdysozoa</taxon>
        <taxon>Arthropoda</taxon>
        <taxon>Hexapoda</taxon>
        <taxon>Insecta</taxon>
        <taxon>Pterygota</taxon>
        <taxon>Neoptera</taxon>
        <taxon>Endopterygota</taxon>
        <taxon>Hymenoptera</taxon>
        <taxon>Apocrita</taxon>
        <taxon>Ichneumonoidea</taxon>
        <taxon>Braconidae</taxon>
        <taxon>Opiinae</taxon>
        <taxon>Fopius</taxon>
    </lineage>
</organism>
<dbReference type="Proteomes" id="UP000694866">
    <property type="component" value="Unplaced"/>
</dbReference>
<dbReference type="PANTHER" id="PTHR44196">
    <property type="entry name" value="DEHYDROGENASE/REDUCTASE SDR FAMILY MEMBER 7B"/>
    <property type="match status" value="1"/>
</dbReference>
<dbReference type="InterPro" id="IPR002347">
    <property type="entry name" value="SDR_fam"/>
</dbReference>
<name>A0A9R1SU96_9HYME</name>
<dbReference type="InterPro" id="IPR036291">
    <property type="entry name" value="NAD(P)-bd_dom_sf"/>
</dbReference>
<dbReference type="OrthoDB" id="5307821at2759"/>
<comment type="function">
    <text evidence="3">Putative oxidoreductase.</text>
</comment>
<dbReference type="PANTHER" id="PTHR44196:SF1">
    <property type="entry name" value="DEHYDROGENASE_REDUCTASE SDR FAMILY MEMBER 7B"/>
    <property type="match status" value="1"/>
</dbReference>
<gene>
    <name evidence="5" type="primary">LOC105263010</name>
</gene>
<dbReference type="Gene3D" id="3.40.50.720">
    <property type="entry name" value="NAD(P)-binding Rossmann-like Domain"/>
    <property type="match status" value="1"/>
</dbReference>
<dbReference type="RefSeq" id="XP_011297262.1">
    <property type="nucleotide sequence ID" value="XM_011298960.1"/>
</dbReference>
<evidence type="ECO:0000256" key="2">
    <source>
        <dbReference type="ARBA" id="ARBA00023002"/>
    </source>
</evidence>
<dbReference type="InterPro" id="IPR020904">
    <property type="entry name" value="Sc_DH/Rdtase_CS"/>
</dbReference>
<dbReference type="KEGG" id="fas:105263010"/>
<dbReference type="PRINTS" id="PR00081">
    <property type="entry name" value="GDHRDH"/>
</dbReference>
<comment type="similarity">
    <text evidence="1">Belongs to the short-chain dehydrogenases/reductases (SDR) family.</text>
</comment>
<dbReference type="GO" id="GO:0016491">
    <property type="term" value="F:oxidoreductase activity"/>
    <property type="evidence" value="ECO:0007669"/>
    <property type="project" value="UniProtKB-KW"/>
</dbReference>
<dbReference type="SUPFAM" id="SSF51735">
    <property type="entry name" value="NAD(P)-binding Rossmann-fold domains"/>
    <property type="match status" value="1"/>
</dbReference>
<sequence>MLINYFAQIALAKAILPSMIKRRSGHIVCISSVQGKIAIPFRSAYGASKHALGAWCDSARAELASNNIKIAVINPGYIKTDLSLNALTGSGDKYGVMDKTIQDGYAPEYVAQQILAAVLRESNEVTVAPLLPRLAQFIRYFSPSLYFLIMERRAKKLAKEE</sequence>
<dbReference type="GO" id="GO:0016020">
    <property type="term" value="C:membrane"/>
    <property type="evidence" value="ECO:0007669"/>
    <property type="project" value="TreeGrafter"/>
</dbReference>
<dbReference type="Pfam" id="PF00106">
    <property type="entry name" value="adh_short"/>
    <property type="match status" value="1"/>
</dbReference>
<evidence type="ECO:0000313" key="4">
    <source>
        <dbReference type="Proteomes" id="UP000694866"/>
    </source>
</evidence>
<dbReference type="AlphaFoldDB" id="A0A9R1SU96"/>
<evidence type="ECO:0000256" key="1">
    <source>
        <dbReference type="ARBA" id="ARBA00006484"/>
    </source>
</evidence>
<evidence type="ECO:0000313" key="5">
    <source>
        <dbReference type="RefSeq" id="XP_011297262.1"/>
    </source>
</evidence>
<evidence type="ECO:0000256" key="3">
    <source>
        <dbReference type="ARBA" id="ARBA00037096"/>
    </source>
</evidence>
<accession>A0A9R1SU96</accession>
<protein>
    <submittedName>
        <fullName evidence="5">Dehydrogenase/reductase SDR family protein 7-like</fullName>
    </submittedName>
</protein>